<evidence type="ECO:0000313" key="3">
    <source>
        <dbReference type="EMBL" id="PTQ98150.1"/>
    </source>
</evidence>
<dbReference type="RefSeq" id="WP_107828331.1">
    <property type="nucleotide sequence ID" value="NZ_CP160205.1"/>
</dbReference>
<feature type="domain" description="Rhamnogalacturonan I lyase beta-sheet" evidence="1">
    <location>
        <begin position="23"/>
        <end position="109"/>
    </location>
</feature>
<comment type="caution">
    <text evidence="3">The sequence shown here is derived from an EMBL/GenBank/DDBJ whole genome shotgun (WGS) entry which is preliminary data.</text>
</comment>
<dbReference type="InterPro" id="IPR034641">
    <property type="entry name" value="RGL11"/>
</dbReference>
<gene>
    <name evidence="3" type="ORF">C8P68_103310</name>
</gene>
<reference evidence="3 4" key="1">
    <citation type="submission" date="2018-04" db="EMBL/GenBank/DDBJ databases">
        <title>Genomic Encyclopedia of Archaeal and Bacterial Type Strains, Phase II (KMG-II): from individual species to whole genera.</title>
        <authorList>
            <person name="Goeker M."/>
        </authorList>
    </citation>
    <scope>NUCLEOTIDE SEQUENCE [LARGE SCALE GENOMIC DNA]</scope>
    <source>
        <strain evidence="3 4">DSM 26809</strain>
    </source>
</reference>
<keyword evidence="4" id="KW-1185">Reference proteome</keyword>
<dbReference type="GO" id="GO:0016829">
    <property type="term" value="F:lyase activity"/>
    <property type="evidence" value="ECO:0007669"/>
    <property type="project" value="UniProtKB-KW"/>
</dbReference>
<dbReference type="Proteomes" id="UP000244168">
    <property type="component" value="Unassembled WGS sequence"/>
</dbReference>
<dbReference type="InterPro" id="IPR028994">
    <property type="entry name" value="Integrin_alpha_N"/>
</dbReference>
<evidence type="ECO:0000313" key="4">
    <source>
        <dbReference type="Proteomes" id="UP000244168"/>
    </source>
</evidence>
<dbReference type="Pfam" id="PF18370">
    <property type="entry name" value="RGI_lyase"/>
    <property type="match status" value="1"/>
</dbReference>
<feature type="domain" description="Rhamnogalacturonan lyase family 11 C-terminal" evidence="2">
    <location>
        <begin position="133"/>
        <end position="605"/>
    </location>
</feature>
<keyword evidence="3" id="KW-0456">Lyase</keyword>
<dbReference type="OrthoDB" id="9802318at2"/>
<organism evidence="3 4">
    <name type="scientific">Mucilaginibacter yixingensis</name>
    <dbReference type="NCBI Taxonomy" id="1295612"/>
    <lineage>
        <taxon>Bacteria</taxon>
        <taxon>Pseudomonadati</taxon>
        <taxon>Bacteroidota</taxon>
        <taxon>Sphingobacteriia</taxon>
        <taxon>Sphingobacteriales</taxon>
        <taxon>Sphingobacteriaceae</taxon>
        <taxon>Mucilaginibacter</taxon>
    </lineage>
</organism>
<dbReference type="Pfam" id="PF21348">
    <property type="entry name" value="RGL11_C"/>
    <property type="match status" value="1"/>
</dbReference>
<dbReference type="CDD" id="cd10318">
    <property type="entry name" value="RGL11"/>
    <property type="match status" value="1"/>
</dbReference>
<evidence type="ECO:0000259" key="1">
    <source>
        <dbReference type="Pfam" id="PF18370"/>
    </source>
</evidence>
<evidence type="ECO:0000259" key="2">
    <source>
        <dbReference type="Pfam" id="PF21348"/>
    </source>
</evidence>
<dbReference type="PANTHER" id="PTHR43118">
    <property type="entry name" value="RHAMNOGALACTURONAN LYASE (EUROFUNG)"/>
    <property type="match status" value="1"/>
</dbReference>
<dbReference type="InterPro" id="IPR013783">
    <property type="entry name" value="Ig-like_fold"/>
</dbReference>
<dbReference type="EMBL" id="QAOQ01000003">
    <property type="protein sequence ID" value="PTQ98150.1"/>
    <property type="molecule type" value="Genomic_DNA"/>
</dbReference>
<dbReference type="AlphaFoldDB" id="A0A2T5JBA7"/>
<dbReference type="InterPro" id="IPR041624">
    <property type="entry name" value="RGI_lyase"/>
</dbReference>
<protein>
    <submittedName>
        <fullName evidence="3">Rhamnogalacturonan endolyase</fullName>
    </submittedName>
</protein>
<accession>A0A2T5JBA7</accession>
<dbReference type="InterPro" id="IPR049366">
    <property type="entry name" value="RGL11_C"/>
</dbReference>
<proteinExistence type="predicted"/>
<dbReference type="Gene3D" id="2.60.40.10">
    <property type="entry name" value="Immunoglobulins"/>
    <property type="match status" value="1"/>
</dbReference>
<dbReference type="PANTHER" id="PTHR43118:SF1">
    <property type="entry name" value="RHAMNOGALACTURONAN LYASE (EUROFUNG)"/>
    <property type="match status" value="1"/>
</dbReference>
<name>A0A2T5JBA7_9SPHI</name>
<sequence>MKLKYTFLFILSFFTAQTLLAQRMMEKLNRGVVAMRTGADSVYVGWRMLGTEPSAIAFNLYRITGNSAPAKLNAKPITESTNFVDAKADLTKPNTYLVKAVLNGKEVPAGKGYTLPANAAVQQYMNIHLHTPQGYTPNDVSVGDLDGDGEYELIVHMVGRSRDTPSNGVTDAPIFQAYKLDGTFLWEINLGVNIREGAHYTQFMVADLDGDGIAEFACKTADGTKDAKGKVIGDGSKNWVNDRGKIGEGPEYFSVFNGKTGQVLATTDYIPSRYPTGGWGGWGGNAGNDDNLNRVDRFLACVAYLDGKLPSVVMCRGYYGRTVLAAWDYRNGKLTSRWVFDSKDGNNYFSSQGNHNLSVADVDGDGKDEIIYGSMCVDDNGKGLYTTGLRHGDALHVGDLDPSIPGLEVFGIHENETNETGAGAALYSAKDGKILWEGSMGVDIGRGVAENIDASSPGAECWWSGSGGLRSIKGDKIGPMPPSTNFLIWWEGDLTRDLLDGNHIDRYKRGRVFTAEGCLSNNGSKSTPALVADLFGDWREELIERTADNQNLRIYTTTIPTKHRIYTLMHDPQYRNSIAWQNVGYNQPPHVGFYIGEDMKEVPKPNIRLAP</sequence>
<dbReference type="SUPFAM" id="SSF69318">
    <property type="entry name" value="Integrin alpha N-terminal domain"/>
    <property type="match status" value="1"/>
</dbReference>